<keyword evidence="1" id="KW-0812">Transmembrane</keyword>
<accession>A0A7G1G2Z1</accession>
<evidence type="ECO:0000313" key="2">
    <source>
        <dbReference type="EMBL" id="BBE30738.1"/>
    </source>
</evidence>
<feature type="transmembrane region" description="Helical" evidence="1">
    <location>
        <begin position="188"/>
        <end position="210"/>
    </location>
</feature>
<feature type="transmembrane region" description="Helical" evidence="1">
    <location>
        <begin position="68"/>
        <end position="89"/>
    </location>
</feature>
<keyword evidence="3" id="KW-1185">Reference proteome</keyword>
<name>A0A7G1G2Z1_9BACT</name>
<feature type="transmembrane region" description="Helical" evidence="1">
    <location>
        <begin position="440"/>
        <end position="458"/>
    </location>
</feature>
<feature type="transmembrane region" description="Helical" evidence="1">
    <location>
        <begin position="552"/>
        <end position="572"/>
    </location>
</feature>
<organism evidence="2 3">
    <name type="scientific">Tepiditoga spiralis</name>
    <dbReference type="NCBI Taxonomy" id="2108365"/>
    <lineage>
        <taxon>Bacteria</taxon>
        <taxon>Thermotogati</taxon>
        <taxon>Thermotogota</taxon>
        <taxon>Thermotogae</taxon>
        <taxon>Petrotogales</taxon>
        <taxon>Petrotogaceae</taxon>
        <taxon>Tepiditoga</taxon>
    </lineage>
</organism>
<sequence length="590" mass="70887">MNLVELLLIRLKNRVKIQFVKTSKIFKLLAKKGSFFAFFMIILFKIIISISMSLFLYKTFYYETHKVYWTSFIFLGLYFNAIVYGMVSYKRTYFPIDISILKSSPLEDRNIYLFVLIEEYVWHCLNSIEFYLSSFLFLLFINLHHLLFFTYIFILGLSSSFFIFVFFNILYGNYKISLIKNPIGIFRFILYGINSVLFFEFGVILTKFIYVPTMLYKKILFPNNKLSLSDNTLKILENSLINDWLNPIKEYFFYLFNSTIDISKEFYNFISLRYLIFLIFGIILFFMIKIFSPKYNKNIFIKSVEINKKDFLFIYVLTLKKVNSVFNNKNFLVEKELNIIKNSRWLVSPSFYSKIIANYDFYFMTGVIITNFKYINSIGYIISLILLFNVLLIFNQVTELRRDHLFIYTLSSEKRNINLVKLSGNSIDIVYKSKLNLMRLNLLVPSIITFFISLYLTIEKINFMNYNFYLCIITSIFTLVYMIWFAPISVLYIEPMFSRFDYKNTEELIDKRIEENIYEKILKIPRLILFTPVLLILYFNVFFNYLDKIKNFFPFIFLIYFVIISVTFNYFFNYIKEKGIKKVDGENIYV</sequence>
<feature type="transmembrane region" description="Helical" evidence="1">
    <location>
        <begin position="146"/>
        <end position="167"/>
    </location>
</feature>
<dbReference type="Proteomes" id="UP000516361">
    <property type="component" value="Chromosome"/>
</dbReference>
<dbReference type="KEGG" id="ocy:OSSY52_08790"/>
<keyword evidence="1" id="KW-1133">Transmembrane helix</keyword>
<feature type="transmembrane region" description="Helical" evidence="1">
    <location>
        <begin position="35"/>
        <end position="56"/>
    </location>
</feature>
<feature type="transmembrane region" description="Helical" evidence="1">
    <location>
        <begin position="464"/>
        <end position="493"/>
    </location>
</feature>
<feature type="transmembrane region" description="Helical" evidence="1">
    <location>
        <begin position="110"/>
        <end position="140"/>
    </location>
</feature>
<evidence type="ECO:0000256" key="1">
    <source>
        <dbReference type="SAM" id="Phobius"/>
    </source>
</evidence>
<evidence type="ECO:0000313" key="3">
    <source>
        <dbReference type="Proteomes" id="UP000516361"/>
    </source>
</evidence>
<reference evidence="2 3" key="1">
    <citation type="submission" date="2018-06" db="EMBL/GenBank/DDBJ databases">
        <title>Genome sequencing of Oceanotoga sp. sy52.</title>
        <authorList>
            <person name="Mori K."/>
        </authorList>
    </citation>
    <scope>NUCLEOTIDE SEQUENCE [LARGE SCALE GENOMIC DNA]</scope>
    <source>
        <strain evidence="3">sy52</strain>
    </source>
</reference>
<gene>
    <name evidence="2" type="ORF">OSSY52_08790</name>
</gene>
<feature type="transmembrane region" description="Helical" evidence="1">
    <location>
        <begin position="274"/>
        <end position="292"/>
    </location>
</feature>
<protein>
    <submittedName>
        <fullName evidence="2">Uncharacterized protein</fullName>
    </submittedName>
</protein>
<dbReference type="InParanoid" id="A0A7G1G2Z1"/>
<keyword evidence="1" id="KW-0472">Membrane</keyword>
<proteinExistence type="predicted"/>
<feature type="transmembrane region" description="Helical" evidence="1">
    <location>
        <begin position="527"/>
        <end position="546"/>
    </location>
</feature>
<dbReference type="AlphaFoldDB" id="A0A7G1G2Z1"/>
<feature type="transmembrane region" description="Helical" evidence="1">
    <location>
        <begin position="378"/>
        <end position="397"/>
    </location>
</feature>
<dbReference type="EMBL" id="AP018712">
    <property type="protein sequence ID" value="BBE30738.1"/>
    <property type="molecule type" value="Genomic_DNA"/>
</dbReference>
<dbReference type="RefSeq" id="WP_190615808.1">
    <property type="nucleotide sequence ID" value="NZ_AP018712.1"/>
</dbReference>